<evidence type="ECO:0000313" key="2">
    <source>
        <dbReference type="EMBL" id="HJC38043.1"/>
    </source>
</evidence>
<proteinExistence type="predicted"/>
<dbReference type="EMBL" id="DWWK01000039">
    <property type="protein sequence ID" value="HJC38043.1"/>
    <property type="molecule type" value="Genomic_DNA"/>
</dbReference>
<reference evidence="2" key="2">
    <citation type="submission" date="2021-04" db="EMBL/GenBank/DDBJ databases">
        <authorList>
            <person name="Gilroy R."/>
        </authorList>
    </citation>
    <scope>NUCLEOTIDE SEQUENCE</scope>
    <source>
        <strain evidence="2">ChiGjej1B1-1692</strain>
    </source>
</reference>
<accession>A0A9D2NWC3</accession>
<keyword evidence="2" id="KW-0067">ATP-binding</keyword>
<dbReference type="PANTHER" id="PTHR34825:SF1">
    <property type="entry name" value="AAA-ATPASE-LIKE DOMAIN-CONTAINING PROTEIN"/>
    <property type="match status" value="1"/>
</dbReference>
<dbReference type="Pfam" id="PF08011">
    <property type="entry name" value="PDDEXK_9"/>
    <property type="match status" value="1"/>
</dbReference>
<gene>
    <name evidence="2" type="ORF">H9757_03105</name>
</gene>
<protein>
    <submittedName>
        <fullName evidence="2">ATP-binding protein</fullName>
    </submittedName>
</protein>
<dbReference type="GO" id="GO:0005524">
    <property type="term" value="F:ATP binding"/>
    <property type="evidence" value="ECO:0007669"/>
    <property type="project" value="UniProtKB-KW"/>
</dbReference>
<feature type="domain" description="AAA-ATPase-like" evidence="1">
    <location>
        <begin position="19"/>
        <end position="246"/>
    </location>
</feature>
<keyword evidence="2" id="KW-0547">Nucleotide-binding</keyword>
<dbReference type="Proteomes" id="UP000823894">
    <property type="component" value="Unassembled WGS sequence"/>
</dbReference>
<name>A0A9D2NWC3_9FIRM</name>
<organism evidence="2 3">
    <name type="scientific">Candidatus Mediterraneibacter faecigallinarum</name>
    <dbReference type="NCBI Taxonomy" id="2838669"/>
    <lineage>
        <taxon>Bacteria</taxon>
        <taxon>Bacillati</taxon>
        <taxon>Bacillota</taxon>
        <taxon>Clostridia</taxon>
        <taxon>Lachnospirales</taxon>
        <taxon>Lachnospiraceae</taxon>
        <taxon>Mediterraneibacter</taxon>
    </lineage>
</organism>
<evidence type="ECO:0000313" key="3">
    <source>
        <dbReference type="Proteomes" id="UP000823894"/>
    </source>
</evidence>
<dbReference type="AlphaFoldDB" id="A0A9D2NWC3"/>
<reference evidence="2" key="1">
    <citation type="journal article" date="2021" name="PeerJ">
        <title>Extensive microbial diversity within the chicken gut microbiome revealed by metagenomics and culture.</title>
        <authorList>
            <person name="Gilroy R."/>
            <person name="Ravi A."/>
            <person name="Getino M."/>
            <person name="Pursley I."/>
            <person name="Horton D.L."/>
            <person name="Alikhan N.F."/>
            <person name="Baker D."/>
            <person name="Gharbi K."/>
            <person name="Hall N."/>
            <person name="Watson M."/>
            <person name="Adriaenssens E.M."/>
            <person name="Foster-Nyarko E."/>
            <person name="Jarju S."/>
            <person name="Secka A."/>
            <person name="Antonio M."/>
            <person name="Oren A."/>
            <person name="Chaudhuri R.R."/>
            <person name="La Ragione R."/>
            <person name="Hildebrand F."/>
            <person name="Pallen M.J."/>
        </authorList>
    </citation>
    <scope>NUCLEOTIDE SEQUENCE</scope>
    <source>
        <strain evidence="2">ChiGjej1B1-1692</strain>
    </source>
</reference>
<dbReference type="Pfam" id="PF09820">
    <property type="entry name" value="AAA-ATPase_like"/>
    <property type="match status" value="1"/>
</dbReference>
<dbReference type="InterPro" id="IPR018631">
    <property type="entry name" value="AAA-ATPase-like_dom"/>
</dbReference>
<sequence length="559" mass="64541">MWGVSMSVKEQSIKVKMAIGIDNFREMREKQNYYVDKTRLIAEYLAAGDKVTLLTRPRRFGKTLNMSMLSEFFDITKDSADIFAGTEIMETKWADKMNQYPVIALSFANARGENAKFLLNQLSGEVRKEYMRYEFLWREKKLPDNMCRELQRIYDCMWSWEKKEGFDYLSFSLSGLCTALECYYGKGVKVFIDEYDTPIMQALISGFYQEIRPVFSVMLGSLLKGNASLESAFLTGIQRVAKENIFSGLNNLAVCTVNSPEYADCFGFTEQETQELLEACGLQLDERVRKMYDGYRFGDFHIYNPWSVTNYARRKRMEPFWVNTSENSLIRTAMKEIEEQFRPGYETLIESGTYRTEVKMDSTYYEVRDVETLWGMLLSAGMLTAEEVSADGMCTLRVPNREVMRAFRELTALYIGTTEGSMAQMFRRLMEKDLEGFADEYKRLLRTLPSYYDLKEENSYHMMMLGMCTFLTGDYDVESNRESGMGRSDIILRAKTEGKPNIIMEFKYTRDENKDLRELAGEALEQIERKDYAAGLQGEVVCIGLGHRGKEAEVSGKAG</sequence>
<comment type="caution">
    <text evidence="2">The sequence shown here is derived from an EMBL/GenBank/DDBJ whole genome shotgun (WGS) entry which is preliminary data.</text>
</comment>
<dbReference type="PANTHER" id="PTHR34825">
    <property type="entry name" value="CONSERVED PROTEIN, WITH A WEAK D-GALACTARATE DEHYDRATASE/ALTRONATE HYDROLASE DOMAIN"/>
    <property type="match status" value="1"/>
</dbReference>
<evidence type="ECO:0000259" key="1">
    <source>
        <dbReference type="Pfam" id="PF09820"/>
    </source>
</evidence>
<dbReference type="InterPro" id="IPR012547">
    <property type="entry name" value="PDDEXK_9"/>
</dbReference>